<sequence>MTAKEVDCLLRKCAARQDHLCGMDFAKHLLKLRVVHP</sequence>
<accession>A0A914S3J8</accession>
<dbReference type="WBParaSite" id="PEQ_0001336501-mRNA-1">
    <property type="protein sequence ID" value="PEQ_0001336501-mRNA-1"/>
    <property type="gene ID" value="PEQ_0001336501"/>
</dbReference>
<reference evidence="2" key="1">
    <citation type="submission" date="2022-11" db="UniProtKB">
        <authorList>
            <consortium name="WormBaseParasite"/>
        </authorList>
    </citation>
    <scope>IDENTIFICATION</scope>
</reference>
<protein>
    <submittedName>
        <fullName evidence="2">Uncharacterized protein</fullName>
    </submittedName>
</protein>
<evidence type="ECO:0000313" key="1">
    <source>
        <dbReference type="Proteomes" id="UP000887564"/>
    </source>
</evidence>
<evidence type="ECO:0000313" key="2">
    <source>
        <dbReference type="WBParaSite" id="PEQ_0001336501-mRNA-1"/>
    </source>
</evidence>
<dbReference type="Proteomes" id="UP000887564">
    <property type="component" value="Unplaced"/>
</dbReference>
<dbReference type="AlphaFoldDB" id="A0A914S3J8"/>
<keyword evidence="1" id="KW-1185">Reference proteome</keyword>
<proteinExistence type="predicted"/>
<organism evidence="1 2">
    <name type="scientific">Parascaris equorum</name>
    <name type="common">Equine roundworm</name>
    <dbReference type="NCBI Taxonomy" id="6256"/>
    <lineage>
        <taxon>Eukaryota</taxon>
        <taxon>Metazoa</taxon>
        <taxon>Ecdysozoa</taxon>
        <taxon>Nematoda</taxon>
        <taxon>Chromadorea</taxon>
        <taxon>Rhabditida</taxon>
        <taxon>Spirurina</taxon>
        <taxon>Ascaridomorpha</taxon>
        <taxon>Ascaridoidea</taxon>
        <taxon>Ascarididae</taxon>
        <taxon>Parascaris</taxon>
    </lineage>
</organism>
<name>A0A914S3J8_PAREQ</name>